<evidence type="ECO:0000313" key="1">
    <source>
        <dbReference type="EMBL" id="EMO60909.1"/>
    </source>
</evidence>
<proteinExistence type="predicted"/>
<name>M6W6P6_LEPBO</name>
<feature type="non-terminal residue" evidence="1">
    <location>
        <position position="1"/>
    </location>
</feature>
<evidence type="ECO:0000313" key="2">
    <source>
        <dbReference type="Proteomes" id="UP000012159"/>
    </source>
</evidence>
<protein>
    <submittedName>
        <fullName evidence="1">Uncharacterized protein</fullName>
    </submittedName>
</protein>
<comment type="caution">
    <text evidence="1">The sequence shown here is derived from an EMBL/GenBank/DDBJ whole genome shotgun (WGS) entry which is preliminary data.</text>
</comment>
<reference evidence="1 2" key="1">
    <citation type="submission" date="2013-01" db="EMBL/GenBank/DDBJ databases">
        <authorList>
            <person name="Harkins D.M."/>
            <person name="Durkin A.S."/>
            <person name="Brinkac L.M."/>
            <person name="Haft D.H."/>
            <person name="Selengut J.D."/>
            <person name="Sanka R."/>
            <person name="DePew J."/>
            <person name="Purushe J."/>
            <person name="Picardeau M."/>
            <person name="Werts C."/>
            <person name="Goarant C."/>
            <person name="Vinetz J.M."/>
            <person name="Sutton G.G."/>
            <person name="Nierman W.C."/>
            <person name="Fouts D.E."/>
        </authorList>
    </citation>
    <scope>NUCLEOTIDE SEQUENCE [LARGE SCALE GENOMIC DNA]</scope>
    <source>
        <strain evidence="1 2">200901868</strain>
    </source>
</reference>
<organism evidence="1 2">
    <name type="scientific">Leptospira borgpetersenii serovar Pomona str. 200901868</name>
    <dbReference type="NCBI Taxonomy" id="1192866"/>
    <lineage>
        <taxon>Bacteria</taxon>
        <taxon>Pseudomonadati</taxon>
        <taxon>Spirochaetota</taxon>
        <taxon>Spirochaetia</taxon>
        <taxon>Leptospirales</taxon>
        <taxon>Leptospiraceae</taxon>
        <taxon>Leptospira</taxon>
    </lineage>
</organism>
<gene>
    <name evidence="1" type="ORF">LEP1GSC133_5237</name>
</gene>
<dbReference type="AlphaFoldDB" id="M6W6P6"/>
<dbReference type="Proteomes" id="UP000012159">
    <property type="component" value="Unassembled WGS sequence"/>
</dbReference>
<accession>M6W6P6</accession>
<sequence length="61" mass="7257">LVFSDWVDSYDVIRPVWENTKEFPFRLQIGKASLFCNVLFLISFNFLLDLNPNPFLYIDIL</sequence>
<dbReference type="EMBL" id="AKWF02000111">
    <property type="protein sequence ID" value="EMO60909.1"/>
    <property type="molecule type" value="Genomic_DNA"/>
</dbReference>